<evidence type="ECO:0000313" key="3">
    <source>
        <dbReference type="Proteomes" id="UP001212821"/>
    </source>
</evidence>
<keyword evidence="1" id="KW-1133">Transmembrane helix</keyword>
<evidence type="ECO:0000313" key="2">
    <source>
        <dbReference type="EMBL" id="WBP92169.1"/>
    </source>
</evidence>
<reference evidence="2 3" key="1">
    <citation type="submission" date="2022-12" db="EMBL/GenBank/DDBJ databases">
        <title>HUAS 3-15.</title>
        <authorList>
            <person name="Mo P."/>
        </authorList>
    </citation>
    <scope>NUCLEOTIDE SEQUENCE [LARGE SCALE GENOMIC DNA]</scope>
    <source>
        <strain evidence="2 3">HUAS 3-15</strain>
        <plasmid evidence="2 3">punmamed4</plasmid>
    </source>
</reference>
<evidence type="ECO:0008006" key="4">
    <source>
        <dbReference type="Google" id="ProtNLM"/>
    </source>
</evidence>
<dbReference type="EMBL" id="CP115453">
    <property type="protein sequence ID" value="WBP92169.1"/>
    <property type="molecule type" value="Genomic_DNA"/>
</dbReference>
<protein>
    <recommendedName>
        <fullName evidence="4">Type II secretion system protein GspF domain-containing protein</fullName>
    </recommendedName>
</protein>
<proteinExistence type="predicted"/>
<organism evidence="2 3">
    <name type="scientific">Kitasatospora cathayae</name>
    <dbReference type="NCBI Taxonomy" id="3004092"/>
    <lineage>
        <taxon>Bacteria</taxon>
        <taxon>Bacillati</taxon>
        <taxon>Actinomycetota</taxon>
        <taxon>Actinomycetes</taxon>
        <taxon>Kitasatosporales</taxon>
        <taxon>Streptomycetaceae</taxon>
        <taxon>Kitasatospora</taxon>
    </lineage>
</organism>
<dbReference type="Proteomes" id="UP001212821">
    <property type="component" value="Plasmid punmamed4"/>
</dbReference>
<evidence type="ECO:0000256" key="1">
    <source>
        <dbReference type="SAM" id="Phobius"/>
    </source>
</evidence>
<name>A0ABY7QJS9_9ACTN</name>
<feature type="transmembrane region" description="Helical" evidence="1">
    <location>
        <begin position="96"/>
        <end position="119"/>
    </location>
</feature>
<keyword evidence="1" id="KW-0812">Transmembrane</keyword>
<accession>A0ABY7QJS9</accession>
<feature type="transmembrane region" description="Helical" evidence="1">
    <location>
        <begin position="66"/>
        <end position="84"/>
    </location>
</feature>
<feature type="transmembrane region" description="Helical" evidence="1">
    <location>
        <begin position="300"/>
        <end position="319"/>
    </location>
</feature>
<dbReference type="RefSeq" id="WP_270151911.1">
    <property type="nucleotide sequence ID" value="NZ_CP115453.1"/>
</dbReference>
<keyword evidence="1" id="KW-0472">Membrane</keyword>
<geneLocation type="plasmid" evidence="2 3">
    <name>punmamed4</name>
</geneLocation>
<sequence>MIDWLMRANYRLSNRTRHKAHRSACERTEELGRSFQVIGLTEPVPNAMRRALWEYAYGWRKFGRNLLRCALTLIILFAAVRGALRLTRLTFPPALPAMRVVVVLVALPVLFVVCGSLMVSSSSVGWLGIASRFTPVRDIGNVLNSCAAVLAASPRTRPELLTKVSNELRYVEQEILKMYRRRKTVPWRSHRWPQLRKHARLVAARLRKAEAGFDTDAEGAAREIARLLVEVADNYVAGRVGALLPEEELKELQPVRDHAALILLWLQSLVRIVVPALVVAAFALAGIWAASKFGVPPGVAALPAIALAGVLAPALVSVVTPQAK</sequence>
<feature type="transmembrane region" description="Helical" evidence="1">
    <location>
        <begin position="260"/>
        <end position="288"/>
    </location>
</feature>
<keyword evidence="3" id="KW-1185">Reference proteome</keyword>
<gene>
    <name evidence="2" type="ORF">O1G21_41215</name>
</gene>
<keyword evidence="2" id="KW-0614">Plasmid</keyword>